<dbReference type="AlphaFoldDB" id="A0A7S8ID14"/>
<dbReference type="RefSeq" id="WP_195168969.1">
    <property type="nucleotide sequence ID" value="NZ_CP062983.1"/>
</dbReference>
<evidence type="ECO:0000313" key="2">
    <source>
        <dbReference type="EMBL" id="QPC80894.1"/>
    </source>
</evidence>
<keyword evidence="3" id="KW-1185">Reference proteome</keyword>
<accession>A0A7S8ID14</accession>
<reference evidence="2 3" key="1">
    <citation type="submission" date="2020-02" db="EMBL/GenBank/DDBJ databases">
        <authorList>
            <person name="Zheng R.K."/>
            <person name="Sun C.M."/>
        </authorList>
    </citation>
    <scope>NUCLEOTIDE SEQUENCE [LARGE SCALE GENOMIC DNA]</scope>
    <source>
        <strain evidence="3">rifampicinis</strain>
    </source>
</reference>
<dbReference type="EMBL" id="CP062983">
    <property type="protein sequence ID" value="QPC80894.1"/>
    <property type="molecule type" value="Genomic_DNA"/>
</dbReference>
<keyword evidence="1" id="KW-0472">Membrane</keyword>
<keyword evidence="1" id="KW-0812">Transmembrane</keyword>
<name>A0A7S8ID14_9CHLR</name>
<evidence type="ECO:0008006" key="4">
    <source>
        <dbReference type="Google" id="ProtNLM"/>
    </source>
</evidence>
<feature type="transmembrane region" description="Helical" evidence="1">
    <location>
        <begin position="148"/>
        <end position="169"/>
    </location>
</feature>
<keyword evidence="1" id="KW-1133">Transmembrane helix</keyword>
<organism evidence="2 3">
    <name type="scientific">Phototrophicus methaneseepsis</name>
    <dbReference type="NCBI Taxonomy" id="2710758"/>
    <lineage>
        <taxon>Bacteria</taxon>
        <taxon>Bacillati</taxon>
        <taxon>Chloroflexota</taxon>
        <taxon>Candidatus Thermofontia</taxon>
        <taxon>Phototrophicales</taxon>
        <taxon>Phototrophicaceae</taxon>
        <taxon>Phototrophicus</taxon>
    </lineage>
</organism>
<evidence type="ECO:0000313" key="3">
    <source>
        <dbReference type="Proteomes" id="UP000594468"/>
    </source>
</evidence>
<evidence type="ECO:0000256" key="1">
    <source>
        <dbReference type="SAM" id="Phobius"/>
    </source>
</evidence>
<dbReference type="Proteomes" id="UP000594468">
    <property type="component" value="Chromosome"/>
</dbReference>
<gene>
    <name evidence="2" type="ORF">G4Y79_14375</name>
</gene>
<sequence>MTGTKTPVERQIQYIQLDQGDDVPLVRDRMSFLRGKRALIIWPERGTALTRKLDLVMVQREARRRAVQIAFVTHDAEVIKNARELGISTFETIREAERGRWKRGWGKVAAKRYQKPAQEPEPEQLKPLASRITNQNQRSRIRSFLERIIVLVVLFGVVGGVAYIVMPYATVTVALATQQVDIDVTIYADPTAQNIDVENRVIPATRLPATVQTAVSIPTTGTQQLGTTQAIGIVTFTNNTSERIIIPEGTIVQTSGDSPVEFETTGDANLSPGNGQTTNAGVTATDDFVGEIGNVEAGQINTIIGEFAQQVSVSNASATTNGDTQVFQVVTQSDQDNLLAQARAQLQNIAYQEMKRNLAPNQQIIVSTIRIAADGERSDWTNFSHNVGDATDSLTLRMQAIVEAISVDTVHAQQIVFTALSGAKPRGLVFDTNSITYEQPGSYTVDENGRIAFSMGGHAIAAGQFEPGQLQEQIAHQSVEDATRIIEAAPGIDSNTAPTFIIGPEWYGDRLPMLPIRITISTTTANTPNIEAVTPEMEIPATEIPATETPTEEASTTQ</sequence>
<proteinExistence type="predicted"/>
<protein>
    <recommendedName>
        <fullName evidence="4">Baseplate protein J-like domain-containing protein</fullName>
    </recommendedName>
</protein>
<dbReference type="KEGG" id="pmet:G4Y79_14375"/>